<dbReference type="NCBIfam" id="TIGR00138">
    <property type="entry name" value="rsmG_gidB"/>
    <property type="match status" value="1"/>
</dbReference>
<dbReference type="PANTHER" id="PTHR31760:SF0">
    <property type="entry name" value="S-ADENOSYL-L-METHIONINE-DEPENDENT METHYLTRANSFERASES SUPERFAMILY PROTEIN"/>
    <property type="match status" value="1"/>
</dbReference>
<dbReference type="InterPro" id="IPR003682">
    <property type="entry name" value="rRNA_ssu_MeTfrase_G"/>
</dbReference>
<dbReference type="GO" id="GO:0070043">
    <property type="term" value="F:rRNA (guanine-N7-)-methyltransferase activity"/>
    <property type="evidence" value="ECO:0007669"/>
    <property type="project" value="UniProtKB-UniRule"/>
</dbReference>
<evidence type="ECO:0000313" key="8">
    <source>
        <dbReference type="Proteomes" id="UP001065549"/>
    </source>
</evidence>
<gene>
    <name evidence="6 7" type="primary">rsmG</name>
    <name evidence="7" type="ORF">OBO34_02900</name>
</gene>
<evidence type="ECO:0000256" key="2">
    <source>
        <dbReference type="ARBA" id="ARBA00022552"/>
    </source>
</evidence>
<sequence>MKQLVKAFEELKINYDDILLKKYETYMEGILKWNEAVNLTSITEPSRFIQKHYIDSLLSVIYKEFQNAELIIDVGTGGGFPGIPLALAAPDKKFVLIDSLNKRIKIIKELCGELEIDNVTAIHGRAEELARNKNHRQKYDLCVSRAVANMATLSEYCLPFIRRGGWFLAYKGPNTDEEIKESANALRVLGGKIRREEHAKLSNFNLEHKIIFIEKTGDTPSKYPRKAGTPSKDPLK</sequence>
<dbReference type="CDD" id="cd02440">
    <property type="entry name" value="AdoMet_MTases"/>
    <property type="match status" value="1"/>
</dbReference>
<comment type="caution">
    <text evidence="6">Lacks conserved residue(s) required for the propagation of feature annotation.</text>
</comment>
<evidence type="ECO:0000256" key="1">
    <source>
        <dbReference type="ARBA" id="ARBA00022490"/>
    </source>
</evidence>
<dbReference type="EMBL" id="JAOSHN010000001">
    <property type="protein sequence ID" value="MCU7377299.1"/>
    <property type="molecule type" value="Genomic_DNA"/>
</dbReference>
<dbReference type="EC" id="2.1.1.-" evidence="6"/>
<dbReference type="Pfam" id="PF02527">
    <property type="entry name" value="GidB"/>
    <property type="match status" value="1"/>
</dbReference>
<comment type="function">
    <text evidence="6">Specifically methylates the N7 position of a guanine in 16S rRNA.</text>
</comment>
<evidence type="ECO:0000256" key="4">
    <source>
        <dbReference type="ARBA" id="ARBA00022679"/>
    </source>
</evidence>
<evidence type="ECO:0000256" key="5">
    <source>
        <dbReference type="ARBA" id="ARBA00022691"/>
    </source>
</evidence>
<proteinExistence type="inferred from homology"/>
<protein>
    <recommendedName>
        <fullName evidence="6">Ribosomal RNA small subunit methyltransferase G</fullName>
        <ecNumber evidence="6">2.1.1.-</ecNumber>
    </recommendedName>
    <alternativeName>
        <fullName evidence="6">16S rRNA 7-methylguanosine methyltransferase</fullName>
        <shortName evidence="6">16S rRNA m7G methyltransferase</shortName>
    </alternativeName>
</protein>
<dbReference type="FunFam" id="3.40.50.150:FF:000041">
    <property type="entry name" value="Ribosomal RNA small subunit methyltransferase G"/>
    <property type="match status" value="1"/>
</dbReference>
<feature type="binding site" evidence="6">
    <location>
        <position position="75"/>
    </location>
    <ligand>
        <name>S-adenosyl-L-methionine</name>
        <dbReference type="ChEBI" id="CHEBI:59789"/>
    </ligand>
</feature>
<dbReference type="Gene3D" id="3.40.50.150">
    <property type="entry name" value="Vaccinia Virus protein VP39"/>
    <property type="match status" value="1"/>
</dbReference>
<evidence type="ECO:0000313" key="7">
    <source>
        <dbReference type="EMBL" id="MCU7377299.1"/>
    </source>
</evidence>
<keyword evidence="5 6" id="KW-0949">S-adenosyl-L-methionine</keyword>
<dbReference type="InterPro" id="IPR029063">
    <property type="entry name" value="SAM-dependent_MTases_sf"/>
</dbReference>
<name>A0A9J6QRX2_9FIRM</name>
<evidence type="ECO:0000256" key="6">
    <source>
        <dbReference type="HAMAP-Rule" id="MF_00074"/>
    </source>
</evidence>
<keyword evidence="8" id="KW-1185">Reference proteome</keyword>
<evidence type="ECO:0000256" key="3">
    <source>
        <dbReference type="ARBA" id="ARBA00022603"/>
    </source>
</evidence>
<dbReference type="GO" id="GO:0005829">
    <property type="term" value="C:cytosol"/>
    <property type="evidence" value="ECO:0007669"/>
    <property type="project" value="TreeGrafter"/>
</dbReference>
<feature type="binding site" evidence="6">
    <location>
        <begin position="126"/>
        <end position="127"/>
    </location>
    <ligand>
        <name>S-adenosyl-L-methionine</name>
        <dbReference type="ChEBI" id="CHEBI:59789"/>
    </ligand>
</feature>
<dbReference type="Proteomes" id="UP001065549">
    <property type="component" value="Unassembled WGS sequence"/>
</dbReference>
<accession>A0A9J6QRX2</accession>
<dbReference type="HAMAP" id="MF_00074">
    <property type="entry name" value="16SrRNA_methyltr_G"/>
    <property type="match status" value="1"/>
</dbReference>
<keyword evidence="2 6" id="KW-0698">rRNA processing</keyword>
<dbReference type="SUPFAM" id="SSF53335">
    <property type="entry name" value="S-adenosyl-L-methionine-dependent methyltransferases"/>
    <property type="match status" value="1"/>
</dbReference>
<feature type="binding site" evidence="6">
    <location>
        <position position="80"/>
    </location>
    <ligand>
        <name>S-adenosyl-L-methionine</name>
        <dbReference type="ChEBI" id="CHEBI:59789"/>
    </ligand>
</feature>
<reference evidence="7" key="1">
    <citation type="submission" date="2022-09" db="EMBL/GenBank/DDBJ databases">
        <title>Culturomic study of gut microbiota in children with autism spectrum disorder.</title>
        <authorList>
            <person name="Efimov B.A."/>
            <person name="Chaplin A.V."/>
            <person name="Sokolova S.R."/>
            <person name="Pikina A.P."/>
            <person name="Korzhanova M."/>
            <person name="Belova V."/>
            <person name="Korostin D."/>
        </authorList>
    </citation>
    <scope>NUCLEOTIDE SEQUENCE</scope>
    <source>
        <strain evidence="7">ASD5510</strain>
    </source>
</reference>
<dbReference type="RefSeq" id="WP_253020711.1">
    <property type="nucleotide sequence ID" value="NZ_JAOSHN010000001.1"/>
</dbReference>
<dbReference type="AlphaFoldDB" id="A0A9J6QRX2"/>
<keyword evidence="1 6" id="KW-0963">Cytoplasm</keyword>
<dbReference type="PANTHER" id="PTHR31760">
    <property type="entry name" value="S-ADENOSYL-L-METHIONINE-DEPENDENT METHYLTRANSFERASES SUPERFAMILY PROTEIN"/>
    <property type="match status" value="1"/>
</dbReference>
<keyword evidence="4 6" id="KW-0808">Transferase</keyword>
<comment type="caution">
    <text evidence="7">The sequence shown here is derived from an EMBL/GenBank/DDBJ whole genome shotgun (WGS) entry which is preliminary data.</text>
</comment>
<comment type="subcellular location">
    <subcellularLocation>
        <location evidence="6">Cytoplasm</location>
    </subcellularLocation>
</comment>
<organism evidence="7 8">
    <name type="scientific">Hominibacterium faecale</name>
    <dbReference type="NCBI Taxonomy" id="2839743"/>
    <lineage>
        <taxon>Bacteria</taxon>
        <taxon>Bacillati</taxon>
        <taxon>Bacillota</taxon>
        <taxon>Clostridia</taxon>
        <taxon>Peptostreptococcales</taxon>
        <taxon>Anaerovoracaceae</taxon>
        <taxon>Hominibacterium</taxon>
    </lineage>
</organism>
<dbReference type="PIRSF" id="PIRSF003078">
    <property type="entry name" value="GidB"/>
    <property type="match status" value="1"/>
</dbReference>
<feature type="binding site" evidence="6">
    <location>
        <position position="145"/>
    </location>
    <ligand>
        <name>S-adenosyl-L-methionine</name>
        <dbReference type="ChEBI" id="CHEBI:59789"/>
    </ligand>
</feature>
<keyword evidence="3 6" id="KW-0489">Methyltransferase</keyword>
<comment type="similarity">
    <text evidence="6">Belongs to the methyltransferase superfamily. RNA methyltransferase RsmG family.</text>
</comment>